<dbReference type="EMBL" id="LAZR01061899">
    <property type="protein sequence ID" value="KKK62641.1"/>
    <property type="molecule type" value="Genomic_DNA"/>
</dbReference>
<protein>
    <submittedName>
        <fullName evidence="1">Uncharacterized protein</fullName>
    </submittedName>
</protein>
<accession>A0A0F8ZRS2</accession>
<name>A0A0F8ZRS2_9ZZZZ</name>
<dbReference type="AlphaFoldDB" id="A0A0F8ZRS2"/>
<organism evidence="1">
    <name type="scientific">marine sediment metagenome</name>
    <dbReference type="NCBI Taxonomy" id="412755"/>
    <lineage>
        <taxon>unclassified sequences</taxon>
        <taxon>metagenomes</taxon>
        <taxon>ecological metagenomes</taxon>
    </lineage>
</organism>
<sequence>MGTYLAASREHGFTPSSARGIIRYLLVNGLIDITDQHLILMGNTGFYLGADHIPKDYRRRADLEGVDIHEKLIKAANEVERGYWSLDDDYEMEHKKLISTVIEGVHLKNGRVNSIKIGETRIVEVYQTYDVSIDIPLFDEIELACPDCAGIFELLETPHPKGWTHLCKGDCGGYHAPYGKDYSNASIFPEE</sequence>
<gene>
    <name evidence="1" type="ORF">LCGC14_3002320</name>
</gene>
<reference evidence="1" key="1">
    <citation type="journal article" date="2015" name="Nature">
        <title>Complex archaea that bridge the gap between prokaryotes and eukaryotes.</title>
        <authorList>
            <person name="Spang A."/>
            <person name="Saw J.H."/>
            <person name="Jorgensen S.L."/>
            <person name="Zaremba-Niedzwiedzka K."/>
            <person name="Martijn J."/>
            <person name="Lind A.E."/>
            <person name="van Eijk R."/>
            <person name="Schleper C."/>
            <person name="Guy L."/>
            <person name="Ettema T.J."/>
        </authorList>
    </citation>
    <scope>NUCLEOTIDE SEQUENCE</scope>
</reference>
<evidence type="ECO:0000313" key="1">
    <source>
        <dbReference type="EMBL" id="KKK62641.1"/>
    </source>
</evidence>
<comment type="caution">
    <text evidence="1">The sequence shown here is derived from an EMBL/GenBank/DDBJ whole genome shotgun (WGS) entry which is preliminary data.</text>
</comment>
<proteinExistence type="predicted"/>